<dbReference type="PANTHER" id="PTHR12563:SF17">
    <property type="entry name" value="DIHYDROXYACETONE PHOSPHATE ACYLTRANSFERASE"/>
    <property type="match status" value="1"/>
</dbReference>
<dbReference type="Pfam" id="PF03015">
    <property type="entry name" value="Sterile"/>
    <property type="match status" value="1"/>
</dbReference>
<evidence type="ECO:0000313" key="8">
    <source>
        <dbReference type="Proteomes" id="UP000650833"/>
    </source>
</evidence>
<feature type="domain" description="GPAT/DHAPAT C-terminal" evidence="6">
    <location>
        <begin position="1059"/>
        <end position="1387"/>
    </location>
</feature>
<dbReference type="SUPFAM" id="SSF51735">
    <property type="entry name" value="NAD(P)-binding Rossmann-fold domains"/>
    <property type="match status" value="1"/>
</dbReference>
<feature type="domain" description="Fatty acyl-CoA reductase C-terminal" evidence="4">
    <location>
        <begin position="585"/>
        <end position="654"/>
    </location>
</feature>
<evidence type="ECO:0000259" key="4">
    <source>
        <dbReference type="Pfam" id="PF03015"/>
    </source>
</evidence>
<evidence type="ECO:0000259" key="5">
    <source>
        <dbReference type="Pfam" id="PF07993"/>
    </source>
</evidence>
<feature type="region of interest" description="Disordered" evidence="2">
    <location>
        <begin position="1"/>
        <end position="80"/>
    </location>
</feature>
<dbReference type="CDD" id="cd05236">
    <property type="entry name" value="FAR-N_SDR_e"/>
    <property type="match status" value="1"/>
</dbReference>
<evidence type="ECO:0000259" key="3">
    <source>
        <dbReference type="Pfam" id="PF01553"/>
    </source>
</evidence>
<dbReference type="GO" id="GO:0031966">
    <property type="term" value="C:mitochondrial membrane"/>
    <property type="evidence" value="ECO:0007669"/>
    <property type="project" value="TreeGrafter"/>
</dbReference>
<feature type="region of interest" description="Disordered" evidence="2">
    <location>
        <begin position="114"/>
        <end position="135"/>
    </location>
</feature>
<keyword evidence="8" id="KW-1185">Reference proteome</keyword>
<dbReference type="EMBL" id="JAEPRC010000204">
    <property type="protein sequence ID" value="KAG2204231.1"/>
    <property type="molecule type" value="Genomic_DNA"/>
</dbReference>
<reference evidence="7" key="1">
    <citation type="submission" date="2020-12" db="EMBL/GenBank/DDBJ databases">
        <title>Metabolic potential, ecology and presence of endohyphal bacteria is reflected in genomic diversity of Mucoromycotina.</title>
        <authorList>
            <person name="Muszewska A."/>
            <person name="Okrasinska A."/>
            <person name="Steczkiewicz K."/>
            <person name="Drgas O."/>
            <person name="Orlowska M."/>
            <person name="Perlinska-Lenart U."/>
            <person name="Aleksandrzak-Piekarczyk T."/>
            <person name="Szatraj K."/>
            <person name="Zielenkiewicz U."/>
            <person name="Pilsyk S."/>
            <person name="Malc E."/>
            <person name="Mieczkowski P."/>
            <person name="Kruszewska J.S."/>
            <person name="Biernat P."/>
            <person name="Pawlowska J."/>
        </authorList>
    </citation>
    <scope>NUCLEOTIDE SEQUENCE</scope>
    <source>
        <strain evidence="7">CBS 226.32</strain>
    </source>
</reference>
<feature type="compositionally biased region" description="Low complexity" evidence="2">
    <location>
        <begin position="10"/>
        <end position="21"/>
    </location>
</feature>
<dbReference type="Gene3D" id="3.40.50.720">
    <property type="entry name" value="NAD(P)-binding Rossmann-like Domain"/>
    <property type="match status" value="1"/>
</dbReference>
<dbReference type="InterPro" id="IPR033640">
    <property type="entry name" value="FAR_C"/>
</dbReference>
<evidence type="ECO:0000256" key="2">
    <source>
        <dbReference type="SAM" id="MobiDB-lite"/>
    </source>
</evidence>
<dbReference type="GO" id="GO:0006072">
    <property type="term" value="P:glycerol-3-phosphate metabolic process"/>
    <property type="evidence" value="ECO:0007669"/>
    <property type="project" value="TreeGrafter"/>
</dbReference>
<dbReference type="Pfam" id="PF01553">
    <property type="entry name" value="Acyltransferase"/>
    <property type="match status" value="1"/>
</dbReference>
<dbReference type="Proteomes" id="UP000650833">
    <property type="component" value="Unassembled WGS sequence"/>
</dbReference>
<feature type="compositionally biased region" description="Polar residues" evidence="2">
    <location>
        <begin position="1531"/>
        <end position="1540"/>
    </location>
</feature>
<dbReference type="GO" id="GO:0019432">
    <property type="term" value="P:triglyceride biosynthetic process"/>
    <property type="evidence" value="ECO:0007669"/>
    <property type="project" value="TreeGrafter"/>
</dbReference>
<dbReference type="InterPro" id="IPR002123">
    <property type="entry name" value="Plipid/glycerol_acylTrfase"/>
</dbReference>
<dbReference type="InterPro" id="IPR036291">
    <property type="entry name" value="NAD(P)-bd_dom_sf"/>
</dbReference>
<evidence type="ECO:0000259" key="6">
    <source>
        <dbReference type="Pfam" id="PF19277"/>
    </source>
</evidence>
<organism evidence="7 8">
    <name type="scientific">Mucor plumbeus</name>
    <dbReference type="NCBI Taxonomy" id="97098"/>
    <lineage>
        <taxon>Eukaryota</taxon>
        <taxon>Fungi</taxon>
        <taxon>Fungi incertae sedis</taxon>
        <taxon>Mucoromycota</taxon>
        <taxon>Mucoromycotina</taxon>
        <taxon>Mucoromycetes</taxon>
        <taxon>Mucorales</taxon>
        <taxon>Mucorineae</taxon>
        <taxon>Mucoraceae</taxon>
        <taxon>Mucor</taxon>
    </lineage>
</organism>
<comment type="subcellular location">
    <subcellularLocation>
        <location evidence="1">Endomembrane system</location>
        <topology evidence="1">Peripheral membrane protein</topology>
    </subcellularLocation>
</comment>
<evidence type="ECO:0000313" key="7">
    <source>
        <dbReference type="EMBL" id="KAG2204231.1"/>
    </source>
</evidence>
<dbReference type="InterPro" id="IPR045520">
    <property type="entry name" value="GPAT/DHAPAT_C"/>
</dbReference>
<feature type="region of interest" description="Disordered" evidence="2">
    <location>
        <begin position="1516"/>
        <end position="1540"/>
    </location>
</feature>
<dbReference type="GO" id="GO:0004366">
    <property type="term" value="F:glycerol-3-phosphate O-acyltransferase activity"/>
    <property type="evidence" value="ECO:0007669"/>
    <property type="project" value="TreeGrafter"/>
</dbReference>
<dbReference type="GO" id="GO:0012505">
    <property type="term" value="C:endomembrane system"/>
    <property type="evidence" value="ECO:0007669"/>
    <property type="project" value="UniProtKB-SubCell"/>
</dbReference>
<feature type="domain" description="Thioester reductase (TE)" evidence="5">
    <location>
        <begin position="162"/>
        <end position="459"/>
    </location>
</feature>
<dbReference type="InterPro" id="IPR013120">
    <property type="entry name" value="FAR_NAD-bd"/>
</dbReference>
<feature type="compositionally biased region" description="Polar residues" evidence="2">
    <location>
        <begin position="114"/>
        <end position="127"/>
    </location>
</feature>
<dbReference type="InterPro" id="IPR022284">
    <property type="entry name" value="GPAT/DHAPAT"/>
</dbReference>
<dbReference type="PANTHER" id="PTHR12563">
    <property type="entry name" value="GLYCEROL-3-PHOSPHATE ACYLTRANSFERASE"/>
    <property type="match status" value="1"/>
</dbReference>
<name>A0A8H7UZ95_9FUNG</name>
<gene>
    <name evidence="7" type="ORF">INT46_008846</name>
</gene>
<dbReference type="Pfam" id="PF07993">
    <property type="entry name" value="NAD_binding_4"/>
    <property type="match status" value="1"/>
</dbReference>
<feature type="domain" description="Phospholipid/glycerol acyltransferase" evidence="3">
    <location>
        <begin position="851"/>
        <end position="969"/>
    </location>
</feature>
<dbReference type="GO" id="GO:0008654">
    <property type="term" value="P:phospholipid biosynthetic process"/>
    <property type="evidence" value="ECO:0007669"/>
    <property type="project" value="TreeGrafter"/>
</dbReference>
<evidence type="ECO:0008006" key="9">
    <source>
        <dbReference type="Google" id="ProtNLM"/>
    </source>
</evidence>
<dbReference type="OrthoDB" id="429813at2759"/>
<protein>
    <recommendedName>
        <fullName evidence="9">Alcohol-forming fatty acyl-CoA reductase</fullName>
    </recommendedName>
</protein>
<accession>A0A8H7UZ95</accession>
<dbReference type="GO" id="GO:0006631">
    <property type="term" value="P:fatty acid metabolic process"/>
    <property type="evidence" value="ECO:0007669"/>
    <property type="project" value="TreeGrafter"/>
</dbReference>
<proteinExistence type="predicted"/>
<sequence length="1540" mass="173465">MSEIAEEEQPQPQSQPQSQQEQEQEQEQEQVETKPTSSITKQEPVLKEKTNTNNILDNGTEKEPTLTSPLPPQITINSEPETPELAINGDEMILDEPQTPVPTDASIISESTIPDETSTTSSHSTLIPESLHNDDTKPIHMDESDFQGPVIDFYRNKNILMTGVTGFVGKAILWKLIQALRQDIGCIYILIRSGSIKRSKIGRPSERLRNEIFNNKAFLILRRMMGKALFDSIVKSKIIPISGDIISPDLSMSEMDREKITENVNIVIHCAATLNYSERLDLALETNTLGTLRMMDLADECKHMEAFIHMSLAYTDPNLPNGHIQERVYPMQVGDPEELLTEIVDLELQDIPKMTQRILAYYPNTYTFTKSLTEHLIMKRVDLNRIEEAQGGKAQWPVAIIRATQVGAGAFEPLPGWVDGVTGANAAVFLMGKGIQVLQPDMGALVADIVPVDYLIRAVLGSAAFMTLPGYRFLLPYNEVLADGVDTNSIIVPNVQYFPYIYQVSASGFDETTWHQAYDSVRSYWLRNTKLVLPTAQDYFVANRSLFKAKFFMKYSLSQSLSSVTSAISNVSGVGVKTSPTSDTNSLNRTIELASRVIDSLQPFLHHSWVFDHQNVQQMEHDMLNDTQFNLSRFKHMDWDKYMTNFAFGVHAYITPTPPLGLRNITVPEGWACSLYLHSGASQHSIIDKQIESVIFSASDIQKRTERMLNELVLSLEKPGQELKDKKKMEEWVNDFDASLDDWCHDDSDILKNKDNMVNLGHWAKQSESHEEHIRIEVLNDRRVGQSIRQIIETSGVPQNTVVGESLKILQRMKERTQLPYIWSAGAFLNALFKRLFSSLRINELDIARLKEQIQDKNVVYVPVSKTIIDQLLVWYICLRYHLPVPAIVCDEALALLGPISDILRISGAYFVRRDLASRSPLNTAVAAAYTEVLLKEHGALSMVIERARSRTGRLQTAYHDGLMNMVIEGTLGHNQQQEEIPKQLSPLPTPAASFSSLSTTKETVLVPVNITYEKIPELRTLIDQVLDQKPRNLTVTSSFLRPSATVADRAATKDNGAIEKGKYGRAFVGFGNVIDIRETVKEANLPANSNKRLSTVAVKDEDAVADYVARKVQRGQHDAAVVSPVTLVAATILFGRATGGITMGKINKHVSWLREELLERDINIDWQPDEDVSTIVAYSMNLLDARSNVTMDGKRITDQTIVRVVEHADNVMDLSYMASQLIEIFLPEALFAVVYLSGIKETTKEDLFAQFTFLVRLFKHEFIYPWSRGEKFNLLLDWFVKKNLLVVNEEGQYTKTVTIENNEVEYTRVCLLASFIYPTLDAYWITSCSLSALRDLPYMPRKIVPVLSQWIAAHLITGRRTVYREVLSTEASQNAVDNFLAIGFIDAVHPKTKLSPDAQILLLELGVTTNEDLVMVSSRKHEELDDLSFNAHESENILLKLDDIASLCHEIEKYRFVTDNVNLKHNAQVFDKCQNQIRSILRADQSYASQHGMNLDKEEDQMIQLVYSLKAASSTPVLSDDGSGKHSRRVSQAYNLKSS</sequence>
<comment type="caution">
    <text evidence="7">The sequence shown here is derived from an EMBL/GenBank/DDBJ whole genome shotgun (WGS) entry which is preliminary data.</text>
</comment>
<dbReference type="Pfam" id="PF19277">
    <property type="entry name" value="GPAT_C"/>
    <property type="match status" value="1"/>
</dbReference>
<evidence type="ECO:0000256" key="1">
    <source>
        <dbReference type="ARBA" id="ARBA00004184"/>
    </source>
</evidence>